<comment type="caution">
    <text evidence="1">The sequence shown here is derived from an EMBL/GenBank/DDBJ whole genome shotgun (WGS) entry which is preliminary data.</text>
</comment>
<accession>A0A8J6B5A6</accession>
<proteinExistence type="predicted"/>
<reference evidence="1" key="1">
    <citation type="thesis" date="2020" institute="ProQuest LLC" country="789 East Eisenhower Parkway, Ann Arbor, MI, USA">
        <title>Comparative Genomics and Chromosome Evolution.</title>
        <authorList>
            <person name="Mudd A.B."/>
        </authorList>
    </citation>
    <scope>NUCLEOTIDE SEQUENCE</scope>
    <source>
        <strain evidence="1">HN-11 Male</strain>
        <tissue evidence="1">Kidney and liver</tissue>
    </source>
</reference>
<name>A0A8J6B5A6_ELECQ</name>
<organism evidence="1 2">
    <name type="scientific">Eleutherodactylus coqui</name>
    <name type="common">Puerto Rican coqui</name>
    <dbReference type="NCBI Taxonomy" id="57060"/>
    <lineage>
        <taxon>Eukaryota</taxon>
        <taxon>Metazoa</taxon>
        <taxon>Chordata</taxon>
        <taxon>Craniata</taxon>
        <taxon>Vertebrata</taxon>
        <taxon>Euteleostomi</taxon>
        <taxon>Amphibia</taxon>
        <taxon>Batrachia</taxon>
        <taxon>Anura</taxon>
        <taxon>Neobatrachia</taxon>
        <taxon>Hyloidea</taxon>
        <taxon>Eleutherodactylidae</taxon>
        <taxon>Eleutherodactylinae</taxon>
        <taxon>Eleutherodactylus</taxon>
        <taxon>Eleutherodactylus</taxon>
    </lineage>
</organism>
<dbReference type="AlphaFoldDB" id="A0A8J6B5A6"/>
<gene>
    <name evidence="1" type="ORF">GDO78_020099</name>
</gene>
<protein>
    <submittedName>
        <fullName evidence="1">Uncharacterized protein</fullName>
    </submittedName>
</protein>
<dbReference type="Proteomes" id="UP000770717">
    <property type="component" value="Unassembled WGS sequence"/>
</dbReference>
<dbReference type="EMBL" id="WNTK01004618">
    <property type="protein sequence ID" value="KAG9464342.1"/>
    <property type="molecule type" value="Genomic_DNA"/>
</dbReference>
<keyword evidence="2" id="KW-1185">Reference proteome</keyword>
<evidence type="ECO:0000313" key="1">
    <source>
        <dbReference type="EMBL" id="KAG9464342.1"/>
    </source>
</evidence>
<sequence>MLIFLCSVQRIFITMEQGYDDHHPIFPTCAYMTCYHWRPACGNHQERRQDSSGGLENMQKVSIIFLVSL</sequence>
<evidence type="ECO:0000313" key="2">
    <source>
        <dbReference type="Proteomes" id="UP000770717"/>
    </source>
</evidence>